<evidence type="ECO:0000313" key="8">
    <source>
        <dbReference type="Ensembl" id="ENSOMEP00000024328.1"/>
    </source>
</evidence>
<dbReference type="InterPro" id="IPR017981">
    <property type="entry name" value="GPCR_2-like_7TM"/>
</dbReference>
<dbReference type="OMA" id="ETASHNC"/>
<evidence type="ECO:0000313" key="9">
    <source>
        <dbReference type="Proteomes" id="UP000261560"/>
    </source>
</evidence>
<dbReference type="Gene3D" id="1.20.1070.10">
    <property type="entry name" value="Rhodopsin 7-helix transmembrane proteins"/>
    <property type="match status" value="2"/>
</dbReference>
<sequence>IWCTPYYLVITNCYLVCTSYYLVCTRYYLVSKSCYLFFSFFSLLVTVWCTPYYLVITNWYLCLNDFQLFCPVQSPDTHLYFSSVRTVYTVGYALSLISLSIAIAILCLFRKLHCTRNYIHIQLFLSFILKAIFIFARDTLLFSESTYHCNSYPVACKFVPIFSNYCILANYSWLLVEGHFLFTLVSRSFFSLKKHLIWYIVLSWGKYAQNPPKNIRSFSLTNFLSLLRLIMNLIFFLGILRVLVSKLRMPDARRNEFSQYKKLIKSTFFLVAVFGLHYIVFVFLRVEASSYGLMVATLYCFMNGEVRAEFKRRWRRWKLVRHLPNRPRHHHGSISHSGSANTQVSLLPSSPGSQTSSVQPVDTLEM</sequence>
<feature type="transmembrane region" description="Helical" evidence="6">
    <location>
        <begin position="6"/>
        <end position="23"/>
    </location>
</feature>
<dbReference type="GeneTree" id="ENSGT00940000156402"/>
<evidence type="ECO:0000256" key="4">
    <source>
        <dbReference type="ARBA" id="ARBA00023136"/>
    </source>
</evidence>
<accession>A0A3B3D2P5</accession>
<dbReference type="InterPro" id="IPR000832">
    <property type="entry name" value="GPCR_2_secretin-like"/>
</dbReference>
<reference evidence="8" key="1">
    <citation type="submission" date="2025-08" db="UniProtKB">
        <authorList>
            <consortium name="Ensembl"/>
        </authorList>
    </citation>
    <scope>IDENTIFICATION</scope>
</reference>
<dbReference type="GO" id="GO:0017046">
    <property type="term" value="F:peptide hormone binding"/>
    <property type="evidence" value="ECO:0007669"/>
    <property type="project" value="TreeGrafter"/>
</dbReference>
<evidence type="ECO:0000256" key="5">
    <source>
        <dbReference type="SAM" id="MobiDB-lite"/>
    </source>
</evidence>
<dbReference type="Ensembl" id="ENSOMET00000009982.1">
    <property type="protein sequence ID" value="ENSOMEP00000024328.1"/>
    <property type="gene ID" value="ENSOMEG00000004921.1"/>
</dbReference>
<feature type="domain" description="G-protein coupled receptors family 2 profile 2" evidence="7">
    <location>
        <begin position="84"/>
        <end position="303"/>
    </location>
</feature>
<dbReference type="GO" id="GO:0005886">
    <property type="term" value="C:plasma membrane"/>
    <property type="evidence" value="ECO:0007669"/>
    <property type="project" value="TreeGrafter"/>
</dbReference>
<feature type="transmembrane region" description="Helical" evidence="6">
    <location>
        <begin position="35"/>
        <end position="56"/>
    </location>
</feature>
<reference evidence="8" key="2">
    <citation type="submission" date="2025-09" db="UniProtKB">
        <authorList>
            <consortium name="Ensembl"/>
        </authorList>
    </citation>
    <scope>IDENTIFICATION</scope>
</reference>
<organism evidence="8 9">
    <name type="scientific">Oryzias melastigma</name>
    <name type="common">Marine medaka</name>
    <dbReference type="NCBI Taxonomy" id="30732"/>
    <lineage>
        <taxon>Eukaryota</taxon>
        <taxon>Metazoa</taxon>
        <taxon>Chordata</taxon>
        <taxon>Craniata</taxon>
        <taxon>Vertebrata</taxon>
        <taxon>Euteleostomi</taxon>
        <taxon>Actinopterygii</taxon>
        <taxon>Neopterygii</taxon>
        <taxon>Teleostei</taxon>
        <taxon>Neoteleostei</taxon>
        <taxon>Acanthomorphata</taxon>
        <taxon>Ovalentaria</taxon>
        <taxon>Atherinomorphae</taxon>
        <taxon>Beloniformes</taxon>
        <taxon>Adrianichthyidae</taxon>
        <taxon>Oryziinae</taxon>
        <taxon>Oryzias</taxon>
    </lineage>
</organism>
<protein>
    <recommendedName>
        <fullName evidence="7">G-protein coupled receptors family 2 profile 2 domain-containing protein</fullName>
    </recommendedName>
</protein>
<feature type="compositionally biased region" description="Polar residues" evidence="5">
    <location>
        <begin position="340"/>
        <end position="360"/>
    </location>
</feature>
<evidence type="ECO:0000256" key="2">
    <source>
        <dbReference type="ARBA" id="ARBA00022692"/>
    </source>
</evidence>
<keyword evidence="9" id="KW-1185">Reference proteome</keyword>
<evidence type="ECO:0000256" key="1">
    <source>
        <dbReference type="ARBA" id="ARBA00004141"/>
    </source>
</evidence>
<feature type="transmembrane region" description="Helical" evidence="6">
    <location>
        <begin position="118"/>
        <end position="136"/>
    </location>
</feature>
<dbReference type="GO" id="GO:0015055">
    <property type="term" value="F:secretin receptor activity"/>
    <property type="evidence" value="ECO:0007669"/>
    <property type="project" value="TreeGrafter"/>
</dbReference>
<keyword evidence="3 6" id="KW-1133">Transmembrane helix</keyword>
<dbReference type="InterPro" id="IPR050332">
    <property type="entry name" value="GPCR_2"/>
</dbReference>
<dbReference type="PANTHER" id="PTHR45620:SF13">
    <property type="entry name" value="SECRETIN RECEPTOR"/>
    <property type="match status" value="1"/>
</dbReference>
<dbReference type="GO" id="GO:0008528">
    <property type="term" value="F:G protein-coupled peptide receptor activity"/>
    <property type="evidence" value="ECO:0007669"/>
    <property type="project" value="TreeGrafter"/>
</dbReference>
<comment type="subcellular location">
    <subcellularLocation>
        <location evidence="1">Membrane</location>
        <topology evidence="1">Multi-pass membrane protein</topology>
    </subcellularLocation>
</comment>
<feature type="region of interest" description="Disordered" evidence="5">
    <location>
        <begin position="326"/>
        <end position="366"/>
    </location>
</feature>
<dbReference type="GO" id="GO:0007166">
    <property type="term" value="P:cell surface receptor signaling pathway"/>
    <property type="evidence" value="ECO:0007669"/>
    <property type="project" value="InterPro"/>
</dbReference>
<evidence type="ECO:0000259" key="7">
    <source>
        <dbReference type="PROSITE" id="PS50261"/>
    </source>
</evidence>
<feature type="transmembrane region" description="Helical" evidence="6">
    <location>
        <begin position="223"/>
        <end position="243"/>
    </location>
</feature>
<dbReference type="PRINTS" id="PR00249">
    <property type="entry name" value="GPCRSECRETIN"/>
</dbReference>
<proteinExistence type="predicted"/>
<feature type="transmembrane region" description="Helical" evidence="6">
    <location>
        <begin position="263"/>
        <end position="284"/>
    </location>
</feature>
<dbReference type="GO" id="GO:0007188">
    <property type="term" value="P:adenylate cyclase-modulating G protein-coupled receptor signaling pathway"/>
    <property type="evidence" value="ECO:0007669"/>
    <property type="project" value="TreeGrafter"/>
</dbReference>
<dbReference type="Proteomes" id="UP000261560">
    <property type="component" value="Unplaced"/>
</dbReference>
<dbReference type="SUPFAM" id="SSF81321">
    <property type="entry name" value="Family A G protein-coupled receptor-like"/>
    <property type="match status" value="1"/>
</dbReference>
<evidence type="ECO:0000256" key="6">
    <source>
        <dbReference type="SAM" id="Phobius"/>
    </source>
</evidence>
<keyword evidence="4 6" id="KW-0472">Membrane</keyword>
<dbReference type="Pfam" id="PF00002">
    <property type="entry name" value="7tm_2"/>
    <property type="match status" value="2"/>
</dbReference>
<keyword evidence="2 6" id="KW-0812">Transmembrane</keyword>
<evidence type="ECO:0000256" key="3">
    <source>
        <dbReference type="ARBA" id="ARBA00022989"/>
    </source>
</evidence>
<dbReference type="PROSITE" id="PS50261">
    <property type="entry name" value="G_PROTEIN_RECEP_F2_4"/>
    <property type="match status" value="1"/>
</dbReference>
<dbReference type="AlphaFoldDB" id="A0A3B3D2P5"/>
<dbReference type="PANTHER" id="PTHR45620">
    <property type="entry name" value="PDF RECEPTOR-LIKE PROTEIN-RELATED"/>
    <property type="match status" value="1"/>
</dbReference>
<feature type="transmembrane region" description="Helical" evidence="6">
    <location>
        <begin position="90"/>
        <end position="109"/>
    </location>
</feature>
<name>A0A3B3D2P5_ORYME</name>